<evidence type="ECO:0000259" key="4">
    <source>
        <dbReference type="PROSITE" id="PS50977"/>
    </source>
</evidence>
<sequence length="191" mass="21572">MDQTSQKIIDAAMELIMEIGYTAATTKDIARRAGVNECTIFRKFGEKKEIVLQAMKQSRWHPDLTPDDFSTWSGDMEEDLSRFAHSYMDKVTERFVKLSIGLRTPELADATSDGILSVPQTFRKGLIHYFGEMHQRGVLRQDNAEIFAMMFLALNFGFVFFKASFGEKLTAMTEDAYISGMVSAFVHGING</sequence>
<dbReference type="PANTHER" id="PTHR30055">
    <property type="entry name" value="HTH-TYPE TRANSCRIPTIONAL REGULATOR RUTR"/>
    <property type="match status" value="1"/>
</dbReference>
<feature type="transmembrane region" description="Helical" evidence="3">
    <location>
        <begin position="146"/>
        <end position="165"/>
    </location>
</feature>
<dbReference type="PRINTS" id="PR00455">
    <property type="entry name" value="HTHTETR"/>
</dbReference>
<comment type="caution">
    <text evidence="5">The sequence shown here is derived from an EMBL/GenBank/DDBJ whole genome shotgun (WGS) entry which is preliminary data.</text>
</comment>
<evidence type="ECO:0000256" key="2">
    <source>
        <dbReference type="PROSITE-ProRule" id="PRU00335"/>
    </source>
</evidence>
<dbReference type="Pfam" id="PF00440">
    <property type="entry name" value="TetR_N"/>
    <property type="match status" value="1"/>
</dbReference>
<dbReference type="EMBL" id="JAKNGE010000056">
    <property type="protein sequence ID" value="MCG4749216.1"/>
    <property type="molecule type" value="Genomic_DNA"/>
</dbReference>
<dbReference type="SUPFAM" id="SSF46689">
    <property type="entry name" value="Homeodomain-like"/>
    <property type="match status" value="1"/>
</dbReference>
<dbReference type="Gene3D" id="1.10.10.60">
    <property type="entry name" value="Homeodomain-like"/>
    <property type="match status" value="1"/>
</dbReference>
<dbReference type="AlphaFoldDB" id="A0AAX1SBX0"/>
<protein>
    <submittedName>
        <fullName evidence="5">TetR/AcrR family transcriptional regulator</fullName>
    </submittedName>
</protein>
<feature type="domain" description="HTH tetR-type" evidence="4">
    <location>
        <begin position="2"/>
        <end position="62"/>
    </location>
</feature>
<dbReference type="Proteomes" id="UP000669239">
    <property type="component" value="Unassembled WGS sequence"/>
</dbReference>
<organism evidence="5 8">
    <name type="scientific">Enterocloster aldenensis</name>
    <dbReference type="NCBI Taxonomy" id="358742"/>
    <lineage>
        <taxon>Bacteria</taxon>
        <taxon>Bacillati</taxon>
        <taxon>Bacillota</taxon>
        <taxon>Clostridia</taxon>
        <taxon>Lachnospirales</taxon>
        <taxon>Lachnospiraceae</taxon>
        <taxon>Enterocloster</taxon>
    </lineage>
</organism>
<reference evidence="6" key="2">
    <citation type="submission" date="2020-02" db="EMBL/GenBank/DDBJ databases">
        <authorList>
            <person name="Littmann E."/>
            <person name="Sorbara M."/>
        </authorList>
    </citation>
    <scope>NUCLEOTIDE SEQUENCE</scope>
    <source>
        <strain evidence="6">MSK.1.17</strain>
    </source>
</reference>
<dbReference type="InterPro" id="IPR001647">
    <property type="entry name" value="HTH_TetR"/>
</dbReference>
<evidence type="ECO:0000313" key="7">
    <source>
        <dbReference type="Proteomes" id="UP000669239"/>
    </source>
</evidence>
<dbReference type="InterPro" id="IPR009057">
    <property type="entry name" value="Homeodomain-like_sf"/>
</dbReference>
<name>A0AAX1SBX0_9FIRM</name>
<accession>A0AAX1SBX0</accession>
<evidence type="ECO:0000313" key="8">
    <source>
        <dbReference type="Proteomes" id="UP001299608"/>
    </source>
</evidence>
<dbReference type="EMBL" id="JAAITT010000071">
    <property type="protein sequence ID" value="NSJ52421.1"/>
    <property type="molecule type" value="Genomic_DNA"/>
</dbReference>
<reference evidence="6 7" key="1">
    <citation type="journal article" date="2020" name="Cell Host Microbe">
        <title>Functional and Genomic Variation between Human-Derived Isolates of Lachnospiraceae Reveals Inter- and Intra-Species Diversity.</title>
        <authorList>
            <person name="Sorbara M.T."/>
            <person name="Littmann E.R."/>
            <person name="Fontana E."/>
            <person name="Moody T.U."/>
            <person name="Kohout C.E."/>
            <person name="Gjonbalaj M."/>
            <person name="Eaton V."/>
            <person name="Seok R."/>
            <person name="Leiner I.M."/>
            <person name="Pamer E.G."/>
        </authorList>
    </citation>
    <scope>NUCLEOTIDE SEQUENCE [LARGE SCALE GENOMIC DNA]</scope>
    <source>
        <strain evidence="6 7">MSK.1.17</strain>
    </source>
</reference>
<dbReference type="Proteomes" id="UP001299608">
    <property type="component" value="Unassembled WGS sequence"/>
</dbReference>
<dbReference type="RefSeq" id="WP_117563460.1">
    <property type="nucleotide sequence ID" value="NZ_JAAITT010000071.1"/>
</dbReference>
<reference evidence="5" key="3">
    <citation type="submission" date="2022-01" db="EMBL/GenBank/DDBJ databases">
        <title>Collection of gut derived symbiotic bacterial strains cultured from healthy donors.</title>
        <authorList>
            <person name="Lin H."/>
            <person name="Kohout C."/>
            <person name="Waligurski E."/>
            <person name="Pamer E.G."/>
        </authorList>
    </citation>
    <scope>NUCLEOTIDE SEQUENCE</scope>
    <source>
        <strain evidence="5">DFI.6.55</strain>
    </source>
</reference>
<feature type="DNA-binding region" description="H-T-H motif" evidence="2">
    <location>
        <begin position="25"/>
        <end position="44"/>
    </location>
</feature>
<dbReference type="InterPro" id="IPR050109">
    <property type="entry name" value="HTH-type_TetR-like_transc_reg"/>
</dbReference>
<dbReference type="PROSITE" id="PS50977">
    <property type="entry name" value="HTH_TETR_2"/>
    <property type="match status" value="1"/>
</dbReference>
<keyword evidence="3" id="KW-0472">Membrane</keyword>
<keyword evidence="1 2" id="KW-0238">DNA-binding</keyword>
<dbReference type="Gene3D" id="1.10.357.10">
    <property type="entry name" value="Tetracycline Repressor, domain 2"/>
    <property type="match status" value="1"/>
</dbReference>
<gene>
    <name evidence="6" type="ORF">G5B36_27610</name>
    <name evidence="5" type="ORF">L0N08_27795</name>
</gene>
<keyword evidence="3" id="KW-0812">Transmembrane</keyword>
<dbReference type="GO" id="GO:0000976">
    <property type="term" value="F:transcription cis-regulatory region binding"/>
    <property type="evidence" value="ECO:0007669"/>
    <property type="project" value="TreeGrafter"/>
</dbReference>
<evidence type="ECO:0000256" key="1">
    <source>
        <dbReference type="ARBA" id="ARBA00023125"/>
    </source>
</evidence>
<dbReference type="Pfam" id="PF14246">
    <property type="entry name" value="TetR_C_7"/>
    <property type="match status" value="1"/>
</dbReference>
<proteinExistence type="predicted"/>
<keyword evidence="3" id="KW-1133">Transmembrane helix</keyword>
<keyword evidence="7" id="KW-1185">Reference proteome</keyword>
<dbReference type="GO" id="GO:0003700">
    <property type="term" value="F:DNA-binding transcription factor activity"/>
    <property type="evidence" value="ECO:0007669"/>
    <property type="project" value="TreeGrafter"/>
</dbReference>
<dbReference type="PANTHER" id="PTHR30055:SF226">
    <property type="entry name" value="HTH-TYPE TRANSCRIPTIONAL REGULATOR PKSA"/>
    <property type="match status" value="1"/>
</dbReference>
<dbReference type="InterPro" id="IPR039536">
    <property type="entry name" value="TetR_C_Proteobacteria"/>
</dbReference>
<evidence type="ECO:0000313" key="6">
    <source>
        <dbReference type="EMBL" id="NSJ52421.1"/>
    </source>
</evidence>
<evidence type="ECO:0000256" key="3">
    <source>
        <dbReference type="SAM" id="Phobius"/>
    </source>
</evidence>
<evidence type="ECO:0000313" key="5">
    <source>
        <dbReference type="EMBL" id="MCG4749216.1"/>
    </source>
</evidence>